<feature type="region of interest" description="Disordered" evidence="13">
    <location>
        <begin position="1"/>
        <end position="38"/>
    </location>
</feature>
<evidence type="ECO:0000256" key="4">
    <source>
        <dbReference type="ARBA" id="ARBA00023054"/>
    </source>
</evidence>
<keyword evidence="6" id="KW-0206">Cytoskeleton</keyword>
<feature type="region of interest" description="Disordered" evidence="13">
    <location>
        <begin position="253"/>
        <end position="274"/>
    </location>
</feature>
<dbReference type="Proteomes" id="UP001286313">
    <property type="component" value="Unassembled WGS sequence"/>
</dbReference>
<evidence type="ECO:0000313" key="15">
    <source>
        <dbReference type="EMBL" id="KAK3890820.1"/>
    </source>
</evidence>
<evidence type="ECO:0000256" key="2">
    <source>
        <dbReference type="ARBA" id="ARBA00022490"/>
    </source>
</evidence>
<evidence type="ECO:0000256" key="11">
    <source>
        <dbReference type="ARBA" id="ARBA00041517"/>
    </source>
</evidence>
<evidence type="ECO:0000313" key="16">
    <source>
        <dbReference type="Proteomes" id="UP001286313"/>
    </source>
</evidence>
<evidence type="ECO:0000256" key="12">
    <source>
        <dbReference type="ARBA" id="ARBA00045865"/>
    </source>
</evidence>
<evidence type="ECO:0000256" key="6">
    <source>
        <dbReference type="ARBA" id="ARBA00023212"/>
    </source>
</evidence>
<keyword evidence="7" id="KW-0966">Cell projection</keyword>
<comment type="subcellular location">
    <subcellularLocation>
        <location evidence="1">Cytoplasm</location>
        <location evidence="1">Cytoskeleton</location>
        <location evidence="1">Flagellum axoneme</location>
    </subcellularLocation>
    <subcellularLocation>
        <location evidence="8">Cytoplasm</location>
        <location evidence="8">Cytoskeleton</location>
        <location evidence="8">Flagellum basal body</location>
    </subcellularLocation>
</comment>
<organism evidence="15 16">
    <name type="scientific">Petrolisthes cinctipes</name>
    <name type="common">Flat porcelain crab</name>
    <dbReference type="NCBI Taxonomy" id="88211"/>
    <lineage>
        <taxon>Eukaryota</taxon>
        <taxon>Metazoa</taxon>
        <taxon>Ecdysozoa</taxon>
        <taxon>Arthropoda</taxon>
        <taxon>Crustacea</taxon>
        <taxon>Multicrustacea</taxon>
        <taxon>Malacostraca</taxon>
        <taxon>Eumalacostraca</taxon>
        <taxon>Eucarida</taxon>
        <taxon>Decapoda</taxon>
        <taxon>Pleocyemata</taxon>
        <taxon>Anomura</taxon>
        <taxon>Galatheoidea</taxon>
        <taxon>Porcellanidae</taxon>
        <taxon>Petrolisthes</taxon>
    </lineage>
</organism>
<keyword evidence="4" id="KW-0175">Coiled coil</keyword>
<gene>
    <name evidence="15" type="ORF">Pcinc_005246</name>
</gene>
<dbReference type="InterPro" id="IPR039505">
    <property type="entry name" value="DRC1/2_N"/>
</dbReference>
<evidence type="ECO:0000256" key="3">
    <source>
        <dbReference type="ARBA" id="ARBA00022846"/>
    </source>
</evidence>
<comment type="function">
    <text evidence="12">Component of the nexin-dynein regulatory complex (N-DRC), a key regulator of ciliary/flagellar motility which maintains the alignment and integrity of the distal axoneme and regulates microtubule sliding in motile axonemes. Plays a critical role in the assembly of N-DRC and also stabilizes the assembly of multiple inner dynein arms and radial spokes. Coassembles with DRC1 to form a central scaffold needed for assembly of the N-DRC and its attachment to the outer doublet microtubules.</text>
</comment>
<dbReference type="AlphaFoldDB" id="A0AAE1GDR9"/>
<dbReference type="EMBL" id="JAWQEG010000387">
    <property type="protein sequence ID" value="KAK3890820.1"/>
    <property type="molecule type" value="Genomic_DNA"/>
</dbReference>
<dbReference type="GO" id="GO:0003352">
    <property type="term" value="P:regulation of cilium movement"/>
    <property type="evidence" value="ECO:0007669"/>
    <property type="project" value="TreeGrafter"/>
</dbReference>
<name>A0AAE1GDR9_PETCI</name>
<evidence type="ECO:0000256" key="10">
    <source>
        <dbReference type="ARBA" id="ARBA00040899"/>
    </source>
</evidence>
<keyword evidence="5" id="KW-0969">Cilium</keyword>
<reference evidence="15" key="1">
    <citation type="submission" date="2023-10" db="EMBL/GenBank/DDBJ databases">
        <title>Genome assemblies of two species of porcelain crab, Petrolisthes cinctipes and Petrolisthes manimaculis (Anomura: Porcellanidae).</title>
        <authorList>
            <person name="Angst P."/>
        </authorList>
    </citation>
    <scope>NUCLEOTIDE SEQUENCE</scope>
    <source>
        <strain evidence="15">PB745_01</strain>
        <tissue evidence="15">Gill</tissue>
    </source>
</reference>
<evidence type="ECO:0000256" key="9">
    <source>
        <dbReference type="ARBA" id="ARBA00038424"/>
    </source>
</evidence>
<feature type="compositionally biased region" description="Basic residues" evidence="13">
    <location>
        <begin position="264"/>
        <end position="274"/>
    </location>
</feature>
<dbReference type="InterPro" id="IPR039750">
    <property type="entry name" value="DRC1/DRC2"/>
</dbReference>
<feature type="compositionally biased region" description="Basic and acidic residues" evidence="13">
    <location>
        <begin position="25"/>
        <end position="38"/>
    </location>
</feature>
<evidence type="ECO:0000256" key="13">
    <source>
        <dbReference type="SAM" id="MobiDB-lite"/>
    </source>
</evidence>
<evidence type="ECO:0000256" key="8">
    <source>
        <dbReference type="ARBA" id="ARBA00037841"/>
    </source>
</evidence>
<dbReference type="PANTHER" id="PTHR21625:SF0">
    <property type="entry name" value="DYNEIN REGULATORY COMPLEX SUBUNIT 2"/>
    <property type="match status" value="1"/>
</dbReference>
<keyword evidence="2" id="KW-0963">Cytoplasm</keyword>
<comment type="caution">
    <text evidence="15">The sequence shown here is derived from an EMBL/GenBank/DDBJ whole genome shotgun (WGS) entry which is preliminary data.</text>
</comment>
<accession>A0AAE1GDR9</accession>
<dbReference type="GO" id="GO:0060285">
    <property type="term" value="P:cilium-dependent cell motility"/>
    <property type="evidence" value="ECO:0007669"/>
    <property type="project" value="TreeGrafter"/>
</dbReference>
<dbReference type="GO" id="GO:0070286">
    <property type="term" value="P:axonemal dynein complex assembly"/>
    <property type="evidence" value="ECO:0007669"/>
    <property type="project" value="InterPro"/>
</dbReference>
<keyword evidence="3" id="KW-0282">Flagellum</keyword>
<evidence type="ECO:0000259" key="14">
    <source>
        <dbReference type="Pfam" id="PF14772"/>
    </source>
</evidence>
<dbReference type="PANTHER" id="PTHR21625">
    <property type="entry name" value="NYD-SP28 PROTEIN"/>
    <property type="match status" value="1"/>
</dbReference>
<proteinExistence type="inferred from homology"/>
<feature type="compositionally biased region" description="Polar residues" evidence="13">
    <location>
        <begin position="151"/>
        <end position="160"/>
    </location>
</feature>
<feature type="domain" description="Dynein regulatory complex protein 1/2 N-terminal" evidence="14">
    <location>
        <begin position="29"/>
        <end position="127"/>
    </location>
</feature>
<sequence length="274" mass="31021">MAPKKKGKGKGDKLARMTVEQRQQYLDRRAAQEAESNRRKEELVAGFLKLKLSDEGKKGVVNEAKLMTKWREVLREAKTTSLHTQLQELRQRVKETTDRQNTMIQLLANQVGRAQHQRTQAAHNHLAAVHRLAELHEDTSGSDCGKKRSPNHNNNNTLSSPELHEEHIGLLTGYVREREASMADTAATDTETLAATHLHHLRHHALITHAASRHHALTEKEELAAFHTTMTQITTQLEEEVTAARVEREGALEEAWDPTGSWSKRPRSTHHLTT</sequence>
<evidence type="ECO:0000256" key="7">
    <source>
        <dbReference type="ARBA" id="ARBA00023273"/>
    </source>
</evidence>
<dbReference type="GO" id="GO:0005858">
    <property type="term" value="C:axonemal dynein complex"/>
    <property type="evidence" value="ECO:0007669"/>
    <property type="project" value="InterPro"/>
</dbReference>
<comment type="similarity">
    <text evidence="9">Belongs to the DRC2 family.</text>
</comment>
<feature type="region of interest" description="Disordered" evidence="13">
    <location>
        <begin position="137"/>
        <end position="164"/>
    </location>
</feature>
<keyword evidence="16" id="KW-1185">Reference proteome</keyword>
<evidence type="ECO:0000256" key="1">
    <source>
        <dbReference type="ARBA" id="ARBA00004611"/>
    </source>
</evidence>
<dbReference type="Pfam" id="PF14772">
    <property type="entry name" value="NYD-SP28"/>
    <property type="match status" value="1"/>
</dbReference>
<protein>
    <recommendedName>
        <fullName evidence="10">Dynein regulatory complex subunit 2</fullName>
    </recommendedName>
    <alternativeName>
        <fullName evidence="11">Coiled-coil domain-containing protein 65</fullName>
    </alternativeName>
</protein>
<evidence type="ECO:0000256" key="5">
    <source>
        <dbReference type="ARBA" id="ARBA00023069"/>
    </source>
</evidence>